<dbReference type="InterPro" id="IPR000719">
    <property type="entry name" value="Prot_kinase_dom"/>
</dbReference>
<feature type="compositionally biased region" description="Acidic residues" evidence="4">
    <location>
        <begin position="1145"/>
        <end position="1156"/>
    </location>
</feature>
<dbReference type="GO" id="GO:0035556">
    <property type="term" value="P:intracellular signal transduction"/>
    <property type="evidence" value="ECO:0007669"/>
    <property type="project" value="TreeGrafter"/>
</dbReference>
<feature type="compositionally biased region" description="Basic residues" evidence="4">
    <location>
        <begin position="1107"/>
        <end position="1117"/>
    </location>
</feature>
<feature type="compositionally biased region" description="Polar residues" evidence="4">
    <location>
        <begin position="429"/>
        <end position="438"/>
    </location>
</feature>
<keyword evidence="1 3" id="KW-0547">Nucleotide-binding</keyword>
<dbReference type="InterPro" id="IPR017441">
    <property type="entry name" value="Protein_kinase_ATP_BS"/>
</dbReference>
<feature type="region of interest" description="Disordered" evidence="4">
    <location>
        <begin position="741"/>
        <end position="855"/>
    </location>
</feature>
<protein>
    <submittedName>
        <fullName evidence="6">Serine/threonine-protein kinase MARK2</fullName>
    </submittedName>
</protein>
<feature type="domain" description="Protein kinase" evidence="5">
    <location>
        <begin position="49"/>
        <end position="295"/>
    </location>
</feature>
<feature type="compositionally biased region" description="Low complexity" evidence="4">
    <location>
        <begin position="928"/>
        <end position="939"/>
    </location>
</feature>
<feature type="compositionally biased region" description="Polar residues" evidence="4">
    <location>
        <begin position="648"/>
        <end position="657"/>
    </location>
</feature>
<evidence type="ECO:0000313" key="6">
    <source>
        <dbReference type="EMBL" id="WOO76769.1"/>
    </source>
</evidence>
<feature type="compositionally biased region" description="Polar residues" evidence="4">
    <location>
        <begin position="827"/>
        <end position="846"/>
    </location>
</feature>
<feature type="compositionally biased region" description="Low complexity" evidence="4">
    <location>
        <begin position="1055"/>
        <end position="1073"/>
    </location>
</feature>
<dbReference type="GeneID" id="87803646"/>
<dbReference type="SMART" id="SM00220">
    <property type="entry name" value="S_TKc"/>
    <property type="match status" value="1"/>
</dbReference>
<dbReference type="GO" id="GO:0005524">
    <property type="term" value="F:ATP binding"/>
    <property type="evidence" value="ECO:0007669"/>
    <property type="project" value="UniProtKB-UniRule"/>
</dbReference>
<feature type="compositionally biased region" description="Low complexity" evidence="4">
    <location>
        <begin position="443"/>
        <end position="453"/>
    </location>
</feature>
<organism evidence="6 7">
    <name type="scientific">Vanrija pseudolonga</name>
    <dbReference type="NCBI Taxonomy" id="143232"/>
    <lineage>
        <taxon>Eukaryota</taxon>
        <taxon>Fungi</taxon>
        <taxon>Dikarya</taxon>
        <taxon>Basidiomycota</taxon>
        <taxon>Agaricomycotina</taxon>
        <taxon>Tremellomycetes</taxon>
        <taxon>Trichosporonales</taxon>
        <taxon>Trichosporonaceae</taxon>
        <taxon>Vanrija</taxon>
    </lineage>
</organism>
<evidence type="ECO:0000256" key="2">
    <source>
        <dbReference type="ARBA" id="ARBA00022840"/>
    </source>
</evidence>
<dbReference type="PANTHER" id="PTHR24346:SF110">
    <property type="entry name" value="NON-SPECIFIC SERINE_THREONINE PROTEIN KINASE"/>
    <property type="match status" value="1"/>
</dbReference>
<dbReference type="InterPro" id="IPR008271">
    <property type="entry name" value="Ser/Thr_kinase_AS"/>
</dbReference>
<accession>A0AAF1BI64</accession>
<feature type="compositionally biased region" description="Polar residues" evidence="4">
    <location>
        <begin position="325"/>
        <end position="338"/>
    </location>
</feature>
<feature type="compositionally biased region" description="Low complexity" evidence="4">
    <location>
        <begin position="1163"/>
        <end position="1174"/>
    </location>
</feature>
<keyword evidence="6" id="KW-0808">Transferase</keyword>
<dbReference type="FunFam" id="1.10.510.10:FF:000571">
    <property type="entry name" value="Maternal embryonic leucine zipper kinase"/>
    <property type="match status" value="1"/>
</dbReference>
<dbReference type="GO" id="GO:0005737">
    <property type="term" value="C:cytoplasm"/>
    <property type="evidence" value="ECO:0007669"/>
    <property type="project" value="TreeGrafter"/>
</dbReference>
<feature type="compositionally biased region" description="Polar residues" evidence="4">
    <location>
        <begin position="975"/>
        <end position="985"/>
    </location>
</feature>
<keyword evidence="7" id="KW-1185">Reference proteome</keyword>
<feature type="region of interest" description="Disordered" evidence="4">
    <location>
        <begin position="601"/>
        <end position="725"/>
    </location>
</feature>
<feature type="compositionally biased region" description="Basic and acidic residues" evidence="4">
    <location>
        <begin position="682"/>
        <end position="691"/>
    </location>
</feature>
<name>A0AAF1BI64_9TREE</name>
<evidence type="ECO:0000256" key="1">
    <source>
        <dbReference type="ARBA" id="ARBA00022741"/>
    </source>
</evidence>
<feature type="compositionally biased region" description="Low complexity" evidence="4">
    <location>
        <begin position="344"/>
        <end position="361"/>
    </location>
</feature>
<feature type="region of interest" description="Disordered" evidence="4">
    <location>
        <begin position="964"/>
        <end position="1273"/>
    </location>
</feature>
<evidence type="ECO:0000256" key="4">
    <source>
        <dbReference type="SAM" id="MobiDB-lite"/>
    </source>
</evidence>
<feature type="compositionally biased region" description="Basic and acidic residues" evidence="4">
    <location>
        <begin position="986"/>
        <end position="1002"/>
    </location>
</feature>
<evidence type="ECO:0000313" key="7">
    <source>
        <dbReference type="Proteomes" id="UP000827549"/>
    </source>
</evidence>
<evidence type="ECO:0000259" key="5">
    <source>
        <dbReference type="SMART" id="SM00220"/>
    </source>
</evidence>
<feature type="compositionally biased region" description="Basic and acidic residues" evidence="4">
    <location>
        <begin position="741"/>
        <end position="764"/>
    </location>
</feature>
<feature type="compositionally biased region" description="Basic and acidic residues" evidence="4">
    <location>
        <begin position="459"/>
        <end position="468"/>
    </location>
</feature>
<dbReference type="Proteomes" id="UP000827549">
    <property type="component" value="Chromosome 1"/>
</dbReference>
<dbReference type="InterPro" id="IPR011009">
    <property type="entry name" value="Kinase-like_dom_sf"/>
</dbReference>
<feature type="binding site" evidence="3">
    <location>
        <position position="79"/>
    </location>
    <ligand>
        <name>ATP</name>
        <dbReference type="ChEBI" id="CHEBI:30616"/>
    </ligand>
</feature>
<feature type="compositionally biased region" description="Basic and acidic residues" evidence="4">
    <location>
        <begin position="417"/>
        <end position="428"/>
    </location>
</feature>
<dbReference type="EMBL" id="CP086714">
    <property type="protein sequence ID" value="WOO76769.1"/>
    <property type="molecule type" value="Genomic_DNA"/>
</dbReference>
<reference evidence="6" key="1">
    <citation type="submission" date="2023-10" db="EMBL/GenBank/DDBJ databases">
        <authorList>
            <person name="Noh H."/>
        </authorList>
    </citation>
    <scope>NUCLEOTIDE SEQUENCE</scope>
    <source>
        <strain evidence="6">DUCC4014</strain>
    </source>
</reference>
<dbReference type="GO" id="GO:0004674">
    <property type="term" value="F:protein serine/threonine kinase activity"/>
    <property type="evidence" value="ECO:0007669"/>
    <property type="project" value="TreeGrafter"/>
</dbReference>
<feature type="region of interest" description="Disordered" evidence="4">
    <location>
        <begin position="306"/>
        <end position="528"/>
    </location>
</feature>
<proteinExistence type="predicted"/>
<feature type="compositionally biased region" description="Basic and acidic residues" evidence="4">
    <location>
        <begin position="620"/>
        <end position="632"/>
    </location>
</feature>
<keyword evidence="2 3" id="KW-0067">ATP-binding</keyword>
<feature type="compositionally biased region" description="Low complexity" evidence="4">
    <location>
        <begin position="370"/>
        <end position="382"/>
    </location>
</feature>
<dbReference type="RefSeq" id="XP_062622801.1">
    <property type="nucleotide sequence ID" value="XM_062766817.1"/>
</dbReference>
<feature type="compositionally biased region" description="Polar residues" evidence="4">
    <location>
        <begin position="799"/>
        <end position="812"/>
    </location>
</feature>
<dbReference type="Pfam" id="PF00069">
    <property type="entry name" value="Pkinase"/>
    <property type="match status" value="1"/>
</dbReference>
<dbReference type="CDD" id="cd14003">
    <property type="entry name" value="STKc_AMPK-like"/>
    <property type="match status" value="1"/>
</dbReference>
<dbReference type="SUPFAM" id="SSF56112">
    <property type="entry name" value="Protein kinase-like (PK-like)"/>
    <property type="match status" value="1"/>
</dbReference>
<dbReference type="PROSITE" id="PS00108">
    <property type="entry name" value="PROTEIN_KINASE_ST"/>
    <property type="match status" value="1"/>
</dbReference>
<evidence type="ECO:0000256" key="3">
    <source>
        <dbReference type="PROSITE-ProRule" id="PRU10141"/>
    </source>
</evidence>
<feature type="compositionally biased region" description="Low complexity" evidence="4">
    <location>
        <begin position="1220"/>
        <end position="1260"/>
    </location>
</feature>
<dbReference type="PROSITE" id="PS00107">
    <property type="entry name" value="PROTEIN_KINASE_ATP"/>
    <property type="match status" value="1"/>
</dbReference>
<gene>
    <name evidence="6" type="primary">Mark2_1</name>
    <name evidence="6" type="ORF">LOC62_01G000387</name>
</gene>
<sequence>MAASAHHPPRAGHGYASNLQNTRAAQLATAYQQLAKELSSDKIKVVGAYTLGKIIGEGTFGSVHIATHRLTGTRCAIKKIPKSASAQLTREIHHHRRLHHPHIVHLHEIIATESHIWLVSELCSGGELFDYLVERGRILEGEGRRLFGELCAAVGFLHRQGVVHRDLKLENVLLDGELRVKLGDLGFAREYQRGRLMETFCGTTGYASPEMLAGKKYQGVETDVWSLGIILYTLLCGGLPFDDDDERVMKDLIERGEYEEPEWLSEDARSLIRGMLRLNPSERLSMDGILNHQWFKKTMYDSLQGAVSTDDPRSFNSFHSDDQRSVPNSPMPHQTSFGDTGLKPVPSSTSISSFPFSPRTSASPQQQTKDASTSPDADSAPSETSFEFGDWTHSKPASGDTTPTTAENEDEVGELASRAENDSNKLDLQHQNSSQSTIRKAESPSNAGSSSSRKVSRRGTLEGQKEDESGTTSATEERQGLSSLPMIEEHSLPLPVADHSRTPVRTKRRSLTSQLPVERRHSHQGTSGQWQAFQPEDYLILVNTDQPPLFSTASEKQLLHQMSDLGFDTGQIVHSVSNDACDSSAAMWWILRFKQLERGETDDVVEARRASAARKRERAARRARERRAEAGERSPSAAAFTSDHINPPTFTVSSTDQSRAKTPEHGIPPSSTTSTSTLLAPHRGDGAEHRHSPPHSPIAVITQTPPTLELSPPRDKNKNRSPSMTMLQRATSVLALGGKKHDVKEGHNQHPSRDFGDREPREPSWHSSETTDSGPKRADSPGKTMPIPMPPRMPRSESDPTLLNADSSQPGSHRSREPSPALIPITPASQPSDRSGGESFSRSAESTLEAARLKAPKKDSIWAQFRHLFNEDKRRKKREPSPIRVPNKPPPIVVPSRGIGARGPHMNRTPLPGSSRRASFDGGRGLYSHRSSSVNSRRSSIASNHYADFTINMNDGLNYSLNRRASERSHRSTRSARSGGTQTPTSDHELGSVRRRGGDSRRSSLRSPTMQSEGSGRFRAPPASPLHDYHRRAASGSSSTRVRHMKVLHEAKVMRPASVASSVRSNVSSRASSIDLSRQADRDESDADLSQDAASTRGKRLEDRATLSHHHGMHTRTRSPLALSAHGSLGRGKPPLRDVFQNKDLDDDWESEDDDAFAGGLGQQSSGGATTSFQNRWSVNTAYPGAAPSGPATGRFNSAGKRAPPGMASRNPAPARIDEGSGSSSKPAAKSAPESTSTTSSSCASTTTRGRRGTVGAARTQAPVIEEEDEEEE</sequence>
<keyword evidence="6" id="KW-0418">Kinase</keyword>
<dbReference type="Gene3D" id="1.10.510.10">
    <property type="entry name" value="Transferase(Phosphotransferase) domain 1"/>
    <property type="match status" value="1"/>
</dbReference>
<feature type="region of interest" description="Disordered" evidence="4">
    <location>
        <begin position="872"/>
        <end position="939"/>
    </location>
</feature>
<dbReference type="AlphaFoldDB" id="A0AAF1BI64"/>
<dbReference type="PANTHER" id="PTHR24346">
    <property type="entry name" value="MAP/MICROTUBULE AFFINITY-REGULATING KINASE"/>
    <property type="match status" value="1"/>
</dbReference>